<evidence type="ECO:0000256" key="2">
    <source>
        <dbReference type="ARBA" id="ARBA00004948"/>
    </source>
</evidence>
<feature type="signal peptide" evidence="12">
    <location>
        <begin position="1"/>
        <end position="23"/>
    </location>
</feature>
<evidence type="ECO:0000259" key="13">
    <source>
        <dbReference type="Pfam" id="PF09084"/>
    </source>
</evidence>
<dbReference type="EMBL" id="JBHRWW010000005">
    <property type="protein sequence ID" value="MFC3688519.1"/>
    <property type="molecule type" value="Genomic_DNA"/>
</dbReference>
<dbReference type="Pfam" id="PF09084">
    <property type="entry name" value="NMT1"/>
    <property type="match status" value="1"/>
</dbReference>
<name>A0ABV7WGM1_9MICO</name>
<reference evidence="15" key="1">
    <citation type="journal article" date="2019" name="Int. J. Syst. Evol. Microbiol.">
        <title>The Global Catalogue of Microorganisms (GCM) 10K type strain sequencing project: providing services to taxonomists for standard genome sequencing and annotation.</title>
        <authorList>
            <consortium name="The Broad Institute Genomics Platform"/>
            <consortium name="The Broad Institute Genome Sequencing Center for Infectious Disease"/>
            <person name="Wu L."/>
            <person name="Ma J."/>
        </authorList>
    </citation>
    <scope>NUCLEOTIDE SEQUENCE [LARGE SCALE GENOMIC DNA]</scope>
    <source>
        <strain evidence="15">NCAIM B.02333</strain>
    </source>
</reference>
<keyword evidence="6" id="KW-0479">Metal-binding</keyword>
<evidence type="ECO:0000256" key="3">
    <source>
        <dbReference type="ARBA" id="ARBA00009406"/>
    </source>
</evidence>
<gene>
    <name evidence="14" type="ORF">ACFOLH_09225</name>
</gene>
<dbReference type="PANTHER" id="PTHR31528">
    <property type="entry name" value="4-AMINO-5-HYDROXYMETHYL-2-METHYLPYRIMIDINE PHOSPHATE SYNTHASE THI11-RELATED"/>
    <property type="match status" value="1"/>
</dbReference>
<sequence>MTARSRTLGQVVALAAVASLALAACGGGDTDEPAEAGSDASGAAGDELTPVSLQLQWFAQAQFAGYYAAVAEGFYEEEGLDVEIIEGAVDIVPQQVVATGGAEFGIAWVPKALVSNTEDAGLVNVGQVYQRSGTLMVSRAEDGIEAPEDWAGKTVGNWGFGNEYELTAAIEQAGLSDVELVAQNFDMEGLLSGELDAAEAMVYNEYAQLLEAVDPETGELYTPEDFTVIDFNEVGTAMLQDSLWVTEDYAASEGDTIEAFLRGTAKGWVFCRDEGDACLDHVLDAGPTLGASHQAWQLNEVNALIWPSPQGIGVMDPAAWAQTVEVATTQIPELEGAEVGDDVYDSSFAEAAVAALEEEGLDVRGEDFEKGVVELAEGGE</sequence>
<evidence type="ECO:0000256" key="4">
    <source>
        <dbReference type="ARBA" id="ARBA00011738"/>
    </source>
</evidence>
<evidence type="ECO:0000313" key="14">
    <source>
        <dbReference type="EMBL" id="MFC3688519.1"/>
    </source>
</evidence>
<dbReference type="PROSITE" id="PS51257">
    <property type="entry name" value="PROKAR_LIPOPROTEIN"/>
    <property type="match status" value="1"/>
</dbReference>
<dbReference type="InterPro" id="IPR027939">
    <property type="entry name" value="NMT1/THI5"/>
</dbReference>
<comment type="catalytic activity">
    <reaction evidence="11">
        <text>N(6)-(pyridoxal phosphate)-L-lysyl-[4-amino-5-hydroxymethyl-2-methylpyrimidine phosphate synthase] + L-histidyl-[4-amino-5-hydroxymethyl-2-methylpyrimidine phosphate synthase] + 2 Fe(3+) + 4 H2O = L-lysyl-[4-amino-5-hydroxymethyl-2-methylpyrimidine phosphate synthase] + (2S)-2-amino-5-hydroxy-4-oxopentanoyl-[4-amino-5-hydroxymethyl-2-methylpyrimidine phosphate synthase] + 4-amino-2-methyl-5-(phosphooxymethyl)pyrimidine + 3-oxopropanoate + 2 Fe(2+) + 2 H(+)</text>
        <dbReference type="Rhea" id="RHEA:65756"/>
        <dbReference type="Rhea" id="RHEA-COMP:16892"/>
        <dbReference type="Rhea" id="RHEA-COMP:16893"/>
        <dbReference type="Rhea" id="RHEA-COMP:16894"/>
        <dbReference type="Rhea" id="RHEA-COMP:16895"/>
        <dbReference type="ChEBI" id="CHEBI:15377"/>
        <dbReference type="ChEBI" id="CHEBI:15378"/>
        <dbReference type="ChEBI" id="CHEBI:29033"/>
        <dbReference type="ChEBI" id="CHEBI:29034"/>
        <dbReference type="ChEBI" id="CHEBI:29969"/>
        <dbReference type="ChEBI" id="CHEBI:29979"/>
        <dbReference type="ChEBI" id="CHEBI:33190"/>
        <dbReference type="ChEBI" id="CHEBI:58354"/>
        <dbReference type="ChEBI" id="CHEBI:143915"/>
        <dbReference type="ChEBI" id="CHEBI:157692"/>
    </reaction>
    <physiologicalReaction direction="left-to-right" evidence="11">
        <dbReference type="Rhea" id="RHEA:65757"/>
    </physiologicalReaction>
</comment>
<accession>A0ABV7WGM1</accession>
<keyword evidence="7" id="KW-0663">Pyridoxal phosphate</keyword>
<feature type="chain" id="PRO_5046831000" description="Thiamine pyrimidine synthase" evidence="12">
    <location>
        <begin position="24"/>
        <end position="380"/>
    </location>
</feature>
<keyword evidence="5" id="KW-0808">Transferase</keyword>
<evidence type="ECO:0000256" key="9">
    <source>
        <dbReference type="ARBA" id="ARBA00023004"/>
    </source>
</evidence>
<keyword evidence="15" id="KW-1185">Reference proteome</keyword>
<dbReference type="Gene3D" id="3.40.190.10">
    <property type="entry name" value="Periplasmic binding protein-like II"/>
    <property type="match status" value="2"/>
</dbReference>
<dbReference type="InterPro" id="IPR015168">
    <property type="entry name" value="SsuA/THI5"/>
</dbReference>
<comment type="pathway">
    <text evidence="2">Cofactor biosynthesis; thiamine diphosphate biosynthesis.</text>
</comment>
<keyword evidence="12" id="KW-0732">Signal</keyword>
<evidence type="ECO:0000256" key="5">
    <source>
        <dbReference type="ARBA" id="ARBA00022679"/>
    </source>
</evidence>
<evidence type="ECO:0000256" key="11">
    <source>
        <dbReference type="ARBA" id="ARBA00048179"/>
    </source>
</evidence>
<evidence type="ECO:0000256" key="10">
    <source>
        <dbReference type="ARBA" id="ARBA00033171"/>
    </source>
</evidence>
<dbReference type="PANTHER" id="PTHR31528:SF1">
    <property type="entry name" value="4-AMINO-5-HYDROXYMETHYL-2-METHYLPYRIMIDINE PHOSPHATE SYNTHASE THI11-RELATED"/>
    <property type="match status" value="1"/>
</dbReference>
<comment type="caution">
    <text evidence="14">The sequence shown here is derived from an EMBL/GenBank/DDBJ whole genome shotgun (WGS) entry which is preliminary data.</text>
</comment>
<evidence type="ECO:0000256" key="12">
    <source>
        <dbReference type="SAM" id="SignalP"/>
    </source>
</evidence>
<keyword evidence="8" id="KW-0784">Thiamine biosynthesis</keyword>
<dbReference type="RefSeq" id="WP_340290349.1">
    <property type="nucleotide sequence ID" value="NZ_JBBEOI010000017.1"/>
</dbReference>
<comment type="similarity">
    <text evidence="3">Belongs to the NMT1/THI5 family.</text>
</comment>
<keyword evidence="9" id="KW-0408">Iron</keyword>
<evidence type="ECO:0000256" key="6">
    <source>
        <dbReference type="ARBA" id="ARBA00022723"/>
    </source>
</evidence>
<evidence type="ECO:0000256" key="1">
    <source>
        <dbReference type="ARBA" id="ARBA00003469"/>
    </source>
</evidence>
<dbReference type="SUPFAM" id="SSF53850">
    <property type="entry name" value="Periplasmic binding protein-like II"/>
    <property type="match status" value="1"/>
</dbReference>
<evidence type="ECO:0000256" key="7">
    <source>
        <dbReference type="ARBA" id="ARBA00022898"/>
    </source>
</evidence>
<comment type="function">
    <text evidence="1">Responsible for the formation of the pyrimidine heterocycle in the thiamine biosynthesis pathway. Catalyzes the formation of hydroxymethylpyrimidine phosphate (HMP-P) from histidine and pyridoxal phosphate (PLP). The protein uses PLP and the active site histidine to form HMP-P, generating an inactive enzyme. The enzyme can only undergo a single turnover, which suggests it is a suicide enzyme.</text>
</comment>
<comment type="subunit">
    <text evidence="4">Homodimer.</text>
</comment>
<feature type="domain" description="SsuA/THI5-like" evidence="13">
    <location>
        <begin position="61"/>
        <end position="273"/>
    </location>
</feature>
<organism evidence="14 15">
    <name type="scientific">Aquipuribacter hungaricus</name>
    <dbReference type="NCBI Taxonomy" id="545624"/>
    <lineage>
        <taxon>Bacteria</taxon>
        <taxon>Bacillati</taxon>
        <taxon>Actinomycetota</taxon>
        <taxon>Actinomycetes</taxon>
        <taxon>Micrococcales</taxon>
        <taxon>Intrasporangiaceae</taxon>
        <taxon>Aquipuribacter</taxon>
    </lineage>
</organism>
<evidence type="ECO:0000256" key="8">
    <source>
        <dbReference type="ARBA" id="ARBA00022977"/>
    </source>
</evidence>
<dbReference type="Proteomes" id="UP001595685">
    <property type="component" value="Unassembled WGS sequence"/>
</dbReference>
<proteinExistence type="inferred from homology"/>
<protein>
    <recommendedName>
        <fullName evidence="10">Thiamine pyrimidine synthase</fullName>
    </recommendedName>
</protein>
<evidence type="ECO:0000313" key="15">
    <source>
        <dbReference type="Proteomes" id="UP001595685"/>
    </source>
</evidence>